<protein>
    <recommendedName>
        <fullName evidence="3">Methyltransferase</fullName>
    </recommendedName>
</protein>
<dbReference type="AlphaFoldDB" id="A0A501PD08"/>
<dbReference type="GO" id="GO:0016491">
    <property type="term" value="F:oxidoreductase activity"/>
    <property type="evidence" value="ECO:0007669"/>
    <property type="project" value="InterPro"/>
</dbReference>
<dbReference type="Proteomes" id="UP000319148">
    <property type="component" value="Unassembled WGS sequence"/>
</dbReference>
<dbReference type="InterPro" id="IPR044053">
    <property type="entry name" value="AsaB-like"/>
</dbReference>
<dbReference type="EMBL" id="VFIY01000018">
    <property type="protein sequence ID" value="TPD57887.1"/>
    <property type="molecule type" value="Genomic_DNA"/>
</dbReference>
<sequence length="270" mass="30248">MTETVTADINYIAPMDVRPRYYANDHSRDILEIDTREMSVINARNLTDPPRVDREGFALVPHKSTIMDFSDPEAVADVHKTEIEALVKQVTGADEVFVTSPGLLRFGEKSGKAGALNNSYPARFAHVDISPATAQCMAQRTSPEGKKVRRYNQVNVWRALSAAPQDVPLALCDARTVEPEDLVEADAIFDEPGKPEWSFEGYVVAHNPDHHWYFYRDMTPDEVIVFNTFDSATGQAMQVPHVAFNDPTCPADAVPRVSIEMRATAYWYEN</sequence>
<keyword evidence="2" id="KW-1185">Reference proteome</keyword>
<evidence type="ECO:0000313" key="1">
    <source>
        <dbReference type="EMBL" id="TPD57887.1"/>
    </source>
</evidence>
<dbReference type="PANTHER" id="PTHR34598:SF3">
    <property type="entry name" value="OXIDOREDUCTASE AN1597"/>
    <property type="match status" value="1"/>
</dbReference>
<comment type="caution">
    <text evidence="1">The sequence shown here is derived from an EMBL/GenBank/DDBJ whole genome shotgun (WGS) entry which is preliminary data.</text>
</comment>
<organism evidence="1 2">
    <name type="scientific">Emcibacter nanhaiensis</name>
    <dbReference type="NCBI Taxonomy" id="1505037"/>
    <lineage>
        <taxon>Bacteria</taxon>
        <taxon>Pseudomonadati</taxon>
        <taxon>Pseudomonadota</taxon>
        <taxon>Alphaproteobacteria</taxon>
        <taxon>Emcibacterales</taxon>
        <taxon>Emcibacteraceae</taxon>
        <taxon>Emcibacter</taxon>
    </lineage>
</organism>
<dbReference type="PANTHER" id="PTHR34598">
    <property type="entry name" value="BLL6449 PROTEIN"/>
    <property type="match status" value="1"/>
</dbReference>
<dbReference type="NCBIfam" id="NF041278">
    <property type="entry name" value="CmcJ_NvfI_EfuI"/>
    <property type="match status" value="1"/>
</dbReference>
<reference evidence="2" key="1">
    <citation type="submission" date="2019-06" db="EMBL/GenBank/DDBJ databases">
        <title>The complete genome of Emcibacter congregatus ZYLT.</title>
        <authorList>
            <person name="Zhao Z."/>
        </authorList>
    </citation>
    <scope>NUCLEOTIDE SEQUENCE [LARGE SCALE GENOMIC DNA]</scope>
    <source>
        <strain evidence="2">MCCC 1A06723</strain>
    </source>
</reference>
<evidence type="ECO:0008006" key="3">
    <source>
        <dbReference type="Google" id="ProtNLM"/>
    </source>
</evidence>
<proteinExistence type="predicted"/>
<evidence type="ECO:0000313" key="2">
    <source>
        <dbReference type="Proteomes" id="UP000319148"/>
    </source>
</evidence>
<name>A0A501PD08_9PROT</name>
<gene>
    <name evidence="1" type="ORF">FIV46_17470</name>
</gene>
<accession>A0A501PD08</accession>
<dbReference type="RefSeq" id="WP_139942203.1">
    <property type="nucleotide sequence ID" value="NZ_JBHSYP010000005.1"/>
</dbReference>
<dbReference type="OrthoDB" id="5173234at2"/>